<evidence type="ECO:0000313" key="5">
    <source>
        <dbReference type="Proteomes" id="UP000199693"/>
    </source>
</evidence>
<evidence type="ECO:0000256" key="1">
    <source>
        <dbReference type="SAM" id="Phobius"/>
    </source>
</evidence>
<dbReference type="InterPro" id="IPR045584">
    <property type="entry name" value="Pilin-like"/>
</dbReference>
<accession>A0A239HNY6</accession>
<name>A0A239HNY6_9PSED</name>
<dbReference type="Pfam" id="PF16732">
    <property type="entry name" value="ComP_DUS"/>
    <property type="match status" value="1"/>
</dbReference>
<evidence type="ECO:0000313" key="2">
    <source>
        <dbReference type="EMBL" id="SDI48202.1"/>
    </source>
</evidence>
<keyword evidence="1" id="KW-0812">Transmembrane</keyword>
<dbReference type="Proteomes" id="UP000199693">
    <property type="component" value="Unassembled WGS sequence"/>
</dbReference>
<keyword evidence="1" id="KW-1133">Transmembrane helix</keyword>
<dbReference type="Gene3D" id="3.30.700.10">
    <property type="entry name" value="Glycoprotein, Type 4 Pilin"/>
    <property type="match status" value="1"/>
</dbReference>
<gene>
    <name evidence="2" type="ORF">SAMN05216189_1005179</name>
    <name evidence="3" type="ORF">SAMN06295949_1088</name>
</gene>
<reference evidence="2 5" key="1">
    <citation type="submission" date="2016-10" db="EMBL/GenBank/DDBJ databases">
        <authorList>
            <person name="de Groot N.N."/>
        </authorList>
    </citation>
    <scope>NUCLEOTIDE SEQUENCE [LARGE SCALE GENOMIC DNA]</scope>
    <source>
        <strain evidence="2 5">CCM 7361</strain>
    </source>
</reference>
<dbReference type="InterPro" id="IPR031982">
    <property type="entry name" value="PilE-like"/>
</dbReference>
<dbReference type="SUPFAM" id="SSF54523">
    <property type="entry name" value="Pili subunits"/>
    <property type="match status" value="1"/>
</dbReference>
<dbReference type="PANTHER" id="PTHR30093:SF47">
    <property type="entry name" value="TYPE IV PILUS NON-CORE MINOR PILIN PILE"/>
    <property type="match status" value="1"/>
</dbReference>
<sequence length="148" mass="15854">MRNQYVKKTAGFTLIEMMIVVAIIGILAAIAYPSYQEYVLRGNRSEGQALLNDAAARQERYFAQNNAYVTAQANIARLGMRNTSGTTVTSDTGKYALTISNPNNSGGYLLTATPQGAQAKDTKCGNLTLNAMGTRGVSGSTSVNDCWK</sequence>
<protein>
    <submittedName>
        <fullName evidence="2">Type IV pilus assembly protein PilE</fullName>
    </submittedName>
</protein>
<feature type="transmembrane region" description="Helical" evidence="1">
    <location>
        <begin position="12"/>
        <end position="35"/>
    </location>
</feature>
<proteinExistence type="predicted"/>
<keyword evidence="4" id="KW-1185">Reference proteome</keyword>
<dbReference type="PROSITE" id="PS00409">
    <property type="entry name" value="PROKAR_NTER_METHYL"/>
    <property type="match status" value="1"/>
</dbReference>
<dbReference type="EMBL" id="FNEC01000005">
    <property type="protein sequence ID" value="SDI48202.1"/>
    <property type="molecule type" value="Genomic_DNA"/>
</dbReference>
<dbReference type="Proteomes" id="UP000198309">
    <property type="component" value="Unassembled WGS sequence"/>
</dbReference>
<dbReference type="PANTHER" id="PTHR30093">
    <property type="entry name" value="GENERAL SECRETION PATHWAY PROTEIN G"/>
    <property type="match status" value="1"/>
</dbReference>
<dbReference type="FunFam" id="3.30.700.10:FF:000002">
    <property type="entry name" value="Type 4 fimbrial biogenesis protein PilE"/>
    <property type="match status" value="1"/>
</dbReference>
<evidence type="ECO:0000313" key="4">
    <source>
        <dbReference type="Proteomes" id="UP000198309"/>
    </source>
</evidence>
<dbReference type="AlphaFoldDB" id="A0A239HNY6"/>
<dbReference type="GO" id="GO:0043683">
    <property type="term" value="P:type IV pilus assembly"/>
    <property type="evidence" value="ECO:0007669"/>
    <property type="project" value="InterPro"/>
</dbReference>
<evidence type="ECO:0000313" key="3">
    <source>
        <dbReference type="EMBL" id="SNS83057.1"/>
    </source>
</evidence>
<dbReference type="InterPro" id="IPR012902">
    <property type="entry name" value="N_methyl_site"/>
</dbReference>
<keyword evidence="1" id="KW-0472">Membrane</keyword>
<reference evidence="3 4" key="2">
    <citation type="submission" date="2017-06" db="EMBL/GenBank/DDBJ databases">
        <authorList>
            <person name="Varghese N."/>
            <person name="Submissions S."/>
        </authorList>
    </citation>
    <scope>NUCLEOTIDE SEQUENCE [LARGE SCALE GENOMIC DNA]</scope>
    <source>
        <strain evidence="3 4">RLD-1</strain>
    </source>
</reference>
<dbReference type="Pfam" id="PF07963">
    <property type="entry name" value="N_methyl"/>
    <property type="match status" value="1"/>
</dbReference>
<dbReference type="EMBL" id="FZPC01000008">
    <property type="protein sequence ID" value="SNS83057.1"/>
    <property type="molecule type" value="Genomic_DNA"/>
</dbReference>
<dbReference type="NCBIfam" id="TIGR02532">
    <property type="entry name" value="IV_pilin_GFxxxE"/>
    <property type="match status" value="1"/>
</dbReference>
<organism evidence="2 5">
    <name type="scientific">Pseudomonas delhiensis</name>
    <dbReference type="NCBI Taxonomy" id="366289"/>
    <lineage>
        <taxon>Bacteria</taxon>
        <taxon>Pseudomonadati</taxon>
        <taxon>Pseudomonadota</taxon>
        <taxon>Gammaproteobacteria</taxon>
        <taxon>Pseudomonadales</taxon>
        <taxon>Pseudomonadaceae</taxon>
        <taxon>Pseudomonas</taxon>
    </lineage>
</organism>